<keyword evidence="2" id="KW-1185">Reference proteome</keyword>
<accession>A0A8K1GAW1</accession>
<protein>
    <submittedName>
        <fullName evidence="1">Uncharacterized protein</fullName>
    </submittedName>
</protein>
<gene>
    <name evidence="1" type="ORF">HGM15179_011858</name>
</gene>
<comment type="caution">
    <text evidence="1">The sequence shown here is derived from an EMBL/GenBank/DDBJ whole genome shotgun (WGS) entry which is preliminary data.</text>
</comment>
<name>A0A8K1GAW1_9PASS</name>
<evidence type="ECO:0000313" key="2">
    <source>
        <dbReference type="Proteomes" id="UP000796761"/>
    </source>
</evidence>
<dbReference type="AlphaFoldDB" id="A0A8K1GAW1"/>
<proteinExistence type="predicted"/>
<organism evidence="1 2">
    <name type="scientific">Zosterops borbonicus</name>
    <dbReference type="NCBI Taxonomy" id="364589"/>
    <lineage>
        <taxon>Eukaryota</taxon>
        <taxon>Metazoa</taxon>
        <taxon>Chordata</taxon>
        <taxon>Craniata</taxon>
        <taxon>Vertebrata</taxon>
        <taxon>Euteleostomi</taxon>
        <taxon>Archelosauria</taxon>
        <taxon>Archosauria</taxon>
        <taxon>Dinosauria</taxon>
        <taxon>Saurischia</taxon>
        <taxon>Theropoda</taxon>
        <taxon>Coelurosauria</taxon>
        <taxon>Aves</taxon>
        <taxon>Neognathae</taxon>
        <taxon>Neoaves</taxon>
        <taxon>Telluraves</taxon>
        <taxon>Australaves</taxon>
        <taxon>Passeriformes</taxon>
        <taxon>Sylvioidea</taxon>
        <taxon>Zosteropidae</taxon>
        <taxon>Zosterops</taxon>
    </lineage>
</organism>
<evidence type="ECO:0000313" key="1">
    <source>
        <dbReference type="EMBL" id="TRZ15246.1"/>
    </source>
</evidence>
<reference evidence="1" key="1">
    <citation type="submission" date="2019-04" db="EMBL/GenBank/DDBJ databases">
        <title>Genome assembly of Zosterops borbonicus 15179.</title>
        <authorList>
            <person name="Leroy T."/>
            <person name="Anselmetti Y."/>
            <person name="Tilak M.-K."/>
            <person name="Nabholz B."/>
        </authorList>
    </citation>
    <scope>NUCLEOTIDE SEQUENCE</scope>
    <source>
        <strain evidence="1">HGM_15179</strain>
        <tissue evidence="1">Muscle</tissue>
    </source>
</reference>
<sequence>MVRQPRGDARDGEENRNGDTIVILEKQYGILGSPIKGWTGGIFVMVSSMTVTWCPVRESWISANRLETSPKGESSSANFQMKILDNDHGLEDEVATFSNPTGQTRSPSIVLPLERNPIRSPQADETSQAHQEEPEGKDVKVKMVKMRLLNSEQTTWPALEAHRDQCKWKIPAEEKTGYAGSLY</sequence>
<dbReference type="EMBL" id="SWJQ01000377">
    <property type="protein sequence ID" value="TRZ15246.1"/>
    <property type="molecule type" value="Genomic_DNA"/>
</dbReference>
<dbReference type="Proteomes" id="UP000796761">
    <property type="component" value="Unassembled WGS sequence"/>
</dbReference>